<protein>
    <submittedName>
        <fullName evidence="2">Uncharacterized protein</fullName>
    </submittedName>
</protein>
<evidence type="ECO:0000313" key="2">
    <source>
        <dbReference type="EMBL" id="CAE7700461.1"/>
    </source>
</evidence>
<dbReference type="Proteomes" id="UP000601435">
    <property type="component" value="Unassembled WGS sequence"/>
</dbReference>
<proteinExistence type="predicted"/>
<dbReference type="AlphaFoldDB" id="A0A812X2U3"/>
<dbReference type="OrthoDB" id="10296228at2759"/>
<feature type="region of interest" description="Disordered" evidence="1">
    <location>
        <begin position="1"/>
        <end position="40"/>
    </location>
</feature>
<keyword evidence="3" id="KW-1185">Reference proteome</keyword>
<accession>A0A812X2U3</accession>
<reference evidence="2" key="1">
    <citation type="submission" date="2021-02" db="EMBL/GenBank/DDBJ databases">
        <authorList>
            <person name="Dougan E. K."/>
            <person name="Rhodes N."/>
            <person name="Thang M."/>
            <person name="Chan C."/>
        </authorList>
    </citation>
    <scope>NUCLEOTIDE SEQUENCE</scope>
</reference>
<organism evidence="2 3">
    <name type="scientific">Symbiodinium necroappetens</name>
    <dbReference type="NCBI Taxonomy" id="1628268"/>
    <lineage>
        <taxon>Eukaryota</taxon>
        <taxon>Sar</taxon>
        <taxon>Alveolata</taxon>
        <taxon>Dinophyceae</taxon>
        <taxon>Suessiales</taxon>
        <taxon>Symbiodiniaceae</taxon>
        <taxon>Symbiodinium</taxon>
    </lineage>
</organism>
<sequence>MKQVGSHGSQYGRRESGPSVSDQDWAEQEAGLDPSGPPVLRASVAGDAGRVCAPQRLQASARAVRNLFLCVCSKDDAADDEPLRPSVEQRRFDALSRPEARHLAGRTAARTFAQSRRLVVAVAALRPASLAFFRLWRRSPEALPLSYALGQQVCLPHR</sequence>
<gene>
    <name evidence="2" type="ORF">SNEC2469_LOCUS20180</name>
</gene>
<evidence type="ECO:0000313" key="3">
    <source>
        <dbReference type="Proteomes" id="UP000601435"/>
    </source>
</evidence>
<name>A0A812X2U3_9DINO</name>
<evidence type="ECO:0000256" key="1">
    <source>
        <dbReference type="SAM" id="MobiDB-lite"/>
    </source>
</evidence>
<dbReference type="EMBL" id="CAJNJA010034953">
    <property type="protein sequence ID" value="CAE7700461.1"/>
    <property type="molecule type" value="Genomic_DNA"/>
</dbReference>
<comment type="caution">
    <text evidence="2">The sequence shown here is derived from an EMBL/GenBank/DDBJ whole genome shotgun (WGS) entry which is preliminary data.</text>
</comment>